<name>A0ABV6A230_9PSEU</name>
<sequence>MIRVVIAGDDDGDAAELAMALRDAGIEVVYTGPLRTAEQVAATVVQEDADAVGFRGTDEAAVAELRGLLVERGAEDVVVFPSTAAPDEIVQSLTGTDTRRSESTRTT</sequence>
<dbReference type="PROSITE" id="PS51332">
    <property type="entry name" value="B12_BINDING"/>
    <property type="match status" value="1"/>
</dbReference>
<proteinExistence type="predicted"/>
<gene>
    <name evidence="2" type="ORF">ACFFQA_24750</name>
</gene>
<dbReference type="EMBL" id="JBHLZU010000020">
    <property type="protein sequence ID" value="MFB9907158.1"/>
    <property type="molecule type" value="Genomic_DNA"/>
</dbReference>
<dbReference type="InterPro" id="IPR036724">
    <property type="entry name" value="Cobalamin-bd_sf"/>
</dbReference>
<evidence type="ECO:0000313" key="2">
    <source>
        <dbReference type="EMBL" id="MFB9907158.1"/>
    </source>
</evidence>
<feature type="domain" description="B12-binding" evidence="1">
    <location>
        <begin position="1"/>
        <end position="107"/>
    </location>
</feature>
<dbReference type="InterPro" id="IPR006158">
    <property type="entry name" value="Cobalamin-bd"/>
</dbReference>
<keyword evidence="3" id="KW-1185">Reference proteome</keyword>
<dbReference type="RefSeq" id="WP_377856796.1">
    <property type="nucleotide sequence ID" value="NZ_JBHLZU010000020.1"/>
</dbReference>
<comment type="caution">
    <text evidence="2">The sequence shown here is derived from an EMBL/GenBank/DDBJ whole genome shotgun (WGS) entry which is preliminary data.</text>
</comment>
<evidence type="ECO:0000313" key="3">
    <source>
        <dbReference type="Proteomes" id="UP001589693"/>
    </source>
</evidence>
<protein>
    <submittedName>
        <fullName evidence="2">Cobalamin B12-binding domain-containing protein</fullName>
    </submittedName>
</protein>
<accession>A0ABV6A230</accession>
<reference evidence="2 3" key="1">
    <citation type="submission" date="2024-09" db="EMBL/GenBank/DDBJ databases">
        <authorList>
            <person name="Sun Q."/>
            <person name="Mori K."/>
        </authorList>
    </citation>
    <scope>NUCLEOTIDE SEQUENCE [LARGE SCALE GENOMIC DNA]</scope>
    <source>
        <strain evidence="2 3">TBRC 7907</strain>
    </source>
</reference>
<evidence type="ECO:0000259" key="1">
    <source>
        <dbReference type="PROSITE" id="PS51332"/>
    </source>
</evidence>
<dbReference type="Gene3D" id="3.40.50.280">
    <property type="entry name" value="Cobalamin-binding domain"/>
    <property type="match status" value="1"/>
</dbReference>
<dbReference type="Proteomes" id="UP001589693">
    <property type="component" value="Unassembled WGS sequence"/>
</dbReference>
<organism evidence="2 3">
    <name type="scientific">Allokutzneria oryzae</name>
    <dbReference type="NCBI Taxonomy" id="1378989"/>
    <lineage>
        <taxon>Bacteria</taxon>
        <taxon>Bacillati</taxon>
        <taxon>Actinomycetota</taxon>
        <taxon>Actinomycetes</taxon>
        <taxon>Pseudonocardiales</taxon>
        <taxon>Pseudonocardiaceae</taxon>
        <taxon>Allokutzneria</taxon>
    </lineage>
</organism>
<dbReference type="SUPFAM" id="SSF52242">
    <property type="entry name" value="Cobalamin (vitamin B12)-binding domain"/>
    <property type="match status" value="1"/>
</dbReference>